<dbReference type="Gene3D" id="1.20.120.1810">
    <property type="match status" value="1"/>
</dbReference>
<evidence type="ECO:0000313" key="7">
    <source>
        <dbReference type="EMBL" id="GAA5062882.1"/>
    </source>
</evidence>
<dbReference type="NCBIfam" id="TIGR02980">
    <property type="entry name" value="SigBFG"/>
    <property type="match status" value="1"/>
</dbReference>
<proteinExistence type="predicted"/>
<evidence type="ECO:0000259" key="6">
    <source>
        <dbReference type="PROSITE" id="PS00715"/>
    </source>
</evidence>
<feature type="region of interest" description="Disordered" evidence="5">
    <location>
        <begin position="1"/>
        <end position="29"/>
    </location>
</feature>
<keyword evidence="2" id="KW-0731">Sigma factor</keyword>
<evidence type="ECO:0000256" key="5">
    <source>
        <dbReference type="SAM" id="MobiDB-lite"/>
    </source>
</evidence>
<dbReference type="Gene3D" id="1.10.10.10">
    <property type="entry name" value="Winged helix-like DNA-binding domain superfamily/Winged helix DNA-binding domain"/>
    <property type="match status" value="2"/>
</dbReference>
<dbReference type="Pfam" id="PF04545">
    <property type="entry name" value="Sigma70_r4"/>
    <property type="match status" value="1"/>
</dbReference>
<dbReference type="Proteomes" id="UP001500124">
    <property type="component" value="Unassembled WGS sequence"/>
</dbReference>
<evidence type="ECO:0000256" key="1">
    <source>
        <dbReference type="ARBA" id="ARBA00023015"/>
    </source>
</evidence>
<protein>
    <submittedName>
        <fullName evidence="7">RNA polymerase sigma factor SigF</fullName>
    </submittedName>
</protein>
<dbReference type="InterPro" id="IPR036388">
    <property type="entry name" value="WH-like_DNA-bd_sf"/>
</dbReference>
<dbReference type="NCBIfam" id="TIGR02937">
    <property type="entry name" value="sigma70-ECF"/>
    <property type="match status" value="1"/>
</dbReference>
<evidence type="ECO:0000256" key="2">
    <source>
        <dbReference type="ARBA" id="ARBA00023082"/>
    </source>
</evidence>
<comment type="caution">
    <text evidence="7">The sequence shown here is derived from an EMBL/GenBank/DDBJ whole genome shotgun (WGS) entry which is preliminary data.</text>
</comment>
<dbReference type="InterPro" id="IPR007630">
    <property type="entry name" value="RNA_pol_sigma70_r4"/>
</dbReference>
<dbReference type="PROSITE" id="PS00715">
    <property type="entry name" value="SIGMA70_1"/>
    <property type="match status" value="1"/>
</dbReference>
<accession>A0ABP9KP10</accession>
<dbReference type="CDD" id="cd06171">
    <property type="entry name" value="Sigma70_r4"/>
    <property type="match status" value="1"/>
</dbReference>
<evidence type="ECO:0000256" key="4">
    <source>
        <dbReference type="ARBA" id="ARBA00023163"/>
    </source>
</evidence>
<dbReference type="InterPro" id="IPR014284">
    <property type="entry name" value="RNA_pol_sigma-70_dom"/>
</dbReference>
<dbReference type="InterPro" id="IPR013324">
    <property type="entry name" value="RNA_pol_sigma_r3/r4-like"/>
</dbReference>
<dbReference type="PANTHER" id="PTHR30385">
    <property type="entry name" value="SIGMA FACTOR F FLAGELLAR"/>
    <property type="match status" value="1"/>
</dbReference>
<gene>
    <name evidence="7" type="ORF">GCM10023336_41670</name>
</gene>
<name>A0ABP9KP10_9ACTN</name>
<dbReference type="Pfam" id="PF04542">
    <property type="entry name" value="Sigma70_r2"/>
    <property type="match status" value="1"/>
</dbReference>
<dbReference type="InterPro" id="IPR007627">
    <property type="entry name" value="RNA_pol_sigma70_r2"/>
</dbReference>
<feature type="domain" description="RNA polymerase sigma-70" evidence="6">
    <location>
        <begin position="108"/>
        <end position="121"/>
    </location>
</feature>
<dbReference type="InterPro" id="IPR014322">
    <property type="entry name" value="RNA_pol_sigma-B/F/G"/>
</dbReference>
<dbReference type="EMBL" id="BAABKC010000059">
    <property type="protein sequence ID" value="GAA5062882.1"/>
    <property type="molecule type" value="Genomic_DNA"/>
</dbReference>
<reference evidence="8" key="1">
    <citation type="journal article" date="2019" name="Int. J. Syst. Evol. Microbiol.">
        <title>The Global Catalogue of Microorganisms (GCM) 10K type strain sequencing project: providing services to taxonomists for standard genome sequencing and annotation.</title>
        <authorList>
            <consortium name="The Broad Institute Genomics Platform"/>
            <consortium name="The Broad Institute Genome Sequencing Center for Infectious Disease"/>
            <person name="Wu L."/>
            <person name="Ma J."/>
        </authorList>
    </citation>
    <scope>NUCLEOTIDE SEQUENCE [LARGE SCALE GENOMIC DNA]</scope>
    <source>
        <strain evidence="8">JCM 18410</strain>
    </source>
</reference>
<keyword evidence="8" id="KW-1185">Reference proteome</keyword>
<dbReference type="InterPro" id="IPR007624">
    <property type="entry name" value="RNA_pol_sigma70_r3"/>
</dbReference>
<dbReference type="InterPro" id="IPR000943">
    <property type="entry name" value="RNA_pol_sigma70"/>
</dbReference>
<dbReference type="InterPro" id="IPR013325">
    <property type="entry name" value="RNA_pol_sigma_r2"/>
</dbReference>
<keyword evidence="4" id="KW-0804">Transcription</keyword>
<organism evidence="7 8">
    <name type="scientific">Streptomyces similanensis</name>
    <dbReference type="NCBI Taxonomy" id="1274988"/>
    <lineage>
        <taxon>Bacteria</taxon>
        <taxon>Bacillati</taxon>
        <taxon>Actinomycetota</taxon>
        <taxon>Actinomycetes</taxon>
        <taxon>Kitasatosporales</taxon>
        <taxon>Streptomycetaceae</taxon>
        <taxon>Streptomyces</taxon>
    </lineage>
</organism>
<dbReference type="Pfam" id="PF04539">
    <property type="entry name" value="Sigma70_r3"/>
    <property type="match status" value="1"/>
</dbReference>
<dbReference type="PANTHER" id="PTHR30385:SF4">
    <property type="entry name" value="RNA POLYMERASE SIGMA-E FACTOR"/>
    <property type="match status" value="1"/>
</dbReference>
<dbReference type="SUPFAM" id="SSF88659">
    <property type="entry name" value="Sigma3 and sigma4 domains of RNA polymerase sigma factors"/>
    <property type="match status" value="2"/>
</dbReference>
<evidence type="ECO:0000313" key="8">
    <source>
        <dbReference type="Proteomes" id="UP001500124"/>
    </source>
</evidence>
<keyword evidence="1" id="KW-0805">Transcription regulation</keyword>
<dbReference type="SUPFAM" id="SSF88946">
    <property type="entry name" value="Sigma2 domain of RNA polymerase sigma factors"/>
    <property type="match status" value="1"/>
</dbReference>
<evidence type="ECO:0000256" key="3">
    <source>
        <dbReference type="ARBA" id="ARBA00023125"/>
    </source>
</evidence>
<dbReference type="PRINTS" id="PR00046">
    <property type="entry name" value="SIGMA70FCT"/>
</dbReference>
<keyword evidence="3" id="KW-0238">DNA-binding</keyword>
<sequence length="307" mass="33669">MTVPGADMATLTEDETTGTTPLPRRHPGPADAAVAVVPARTAPARAGTARIDPADARALSKTLFARLESLEEGTPEHSYVRNTLVELNLTLVHYAAARAGARKQSYEDVVQVGTIGLIKAINRFELQRGVEFPSFALPTVIGEIKRYFRDTTWALHVPRRLRDLRVELTEAERHLEQTHGRNPTVSELARHLHLEDEEVIEGLIAANGYSAASLDTAEDADGLDESLAHHIGYADRELAKTEDLQALKPLIAALPEHERRVLALRYTADLTQSAIAEELGVSQTQVSRLLKRAVVRLRRQLGDGLGV</sequence>